<organism evidence="4">
    <name type="scientific">Naegleria gruberi</name>
    <name type="common">Amoeba</name>
    <dbReference type="NCBI Taxonomy" id="5762"/>
    <lineage>
        <taxon>Eukaryota</taxon>
        <taxon>Discoba</taxon>
        <taxon>Heterolobosea</taxon>
        <taxon>Tetramitia</taxon>
        <taxon>Eutetramitia</taxon>
        <taxon>Vahlkampfiidae</taxon>
        <taxon>Naegleria</taxon>
    </lineage>
</organism>
<dbReference type="InterPro" id="IPR036305">
    <property type="entry name" value="RGS_sf"/>
</dbReference>
<keyword evidence="4" id="KW-1185">Reference proteome</keyword>
<evidence type="ECO:0000313" key="4">
    <source>
        <dbReference type="Proteomes" id="UP000006671"/>
    </source>
</evidence>
<keyword evidence="1" id="KW-0812">Transmembrane</keyword>
<dbReference type="Pfam" id="PF00615">
    <property type="entry name" value="RGS"/>
    <property type="match status" value="1"/>
</dbReference>
<dbReference type="Gene3D" id="1.10.167.10">
    <property type="entry name" value="Regulator of G-protein Signalling 4, domain 2"/>
    <property type="match status" value="1"/>
</dbReference>
<name>D2V091_NAEGR</name>
<feature type="transmembrane region" description="Helical" evidence="1">
    <location>
        <begin position="96"/>
        <end position="116"/>
    </location>
</feature>
<feature type="transmembrane region" description="Helical" evidence="1">
    <location>
        <begin position="387"/>
        <end position="411"/>
    </location>
</feature>
<sequence>MKEFGDGINFSLLETRNETLPSSNSSVYCYEILFELGSLSRDNSEYQYGLCPDTWVTLGVSSSLLLLYLIILLTSIVGIAKFWNEGHIRARSPIQMILTLTATTICVVLACSRMIAGRRLFPCGLYLLGCLIFPQLTIIPSCIRCIRMYLLYILNLKKTKLVELKRTASMYLGSRPKDHEFSEPNSPTSPVPPTFSPDFQTLNSLNSVTTTIDEVFVVNIENEDADSKIEDGDMFSSPRSDDKMISSYSLASHLTSTEGFTMEDNVIRKVDSPPRKDSKKVDFEAFTIESTTIDCKQMDKIENQLEEQHSGVFVRKYQKHINILSFMVSYKMSIPIYIFFLGMHIVLYFILGGVESYFQSTQNQEIFLRPGGDFFLFSHGCGMSLNYSIILVSLMAIYIFAEICCLILSFFGDKDTWNIKRETIALIIVQILCATYFIIGMSVPILIGMVEFFVPSSMAFVVMSICEVFITVFLPVVYSFLQHIRKKKSSMENNSSDLCFILARKRSFKIFLDFARRSFCPEAVICYEHIQHYKKCSKRNRKKVANKILETYLRLGSPLELNYPNLQRLYDDLEIKINSNEIPESNLFDQVVFHCLQDMKELFERFKNQSKEARDILAARKKTETNSNSIT</sequence>
<dbReference type="PROSITE" id="PS50132">
    <property type="entry name" value="RGS"/>
    <property type="match status" value="1"/>
</dbReference>
<dbReference type="EMBL" id="GG738847">
    <property type="protein sequence ID" value="EFC49485.1"/>
    <property type="molecule type" value="Genomic_DNA"/>
</dbReference>
<feature type="transmembrane region" description="Helical" evidence="1">
    <location>
        <begin position="136"/>
        <end position="156"/>
    </location>
</feature>
<feature type="transmembrane region" description="Helical" evidence="1">
    <location>
        <begin position="334"/>
        <end position="351"/>
    </location>
</feature>
<dbReference type="KEGG" id="ngr:NAEGRDRAFT_62211"/>
<gene>
    <name evidence="3" type="ORF">NAEGRDRAFT_62211</name>
</gene>
<dbReference type="SUPFAM" id="SSF48097">
    <property type="entry name" value="Regulator of G-protein signaling, RGS"/>
    <property type="match status" value="1"/>
</dbReference>
<dbReference type="GeneID" id="8856490"/>
<feature type="domain" description="RGS" evidence="2">
    <location>
        <begin position="497"/>
        <end position="600"/>
    </location>
</feature>
<dbReference type="InterPro" id="IPR016137">
    <property type="entry name" value="RGS"/>
</dbReference>
<feature type="transmembrane region" description="Helical" evidence="1">
    <location>
        <begin position="65"/>
        <end position="84"/>
    </location>
</feature>
<evidence type="ECO:0000259" key="2">
    <source>
        <dbReference type="PROSITE" id="PS50132"/>
    </source>
</evidence>
<dbReference type="RefSeq" id="XP_002682229.1">
    <property type="nucleotide sequence ID" value="XM_002682183.1"/>
</dbReference>
<keyword evidence="1" id="KW-1133">Transmembrane helix</keyword>
<feature type="transmembrane region" description="Helical" evidence="1">
    <location>
        <begin position="459"/>
        <end position="481"/>
    </location>
</feature>
<dbReference type="Proteomes" id="UP000006671">
    <property type="component" value="Unassembled WGS sequence"/>
</dbReference>
<accession>D2V091</accession>
<evidence type="ECO:0000256" key="1">
    <source>
        <dbReference type="SAM" id="Phobius"/>
    </source>
</evidence>
<proteinExistence type="predicted"/>
<evidence type="ECO:0000313" key="3">
    <source>
        <dbReference type="EMBL" id="EFC49485.1"/>
    </source>
</evidence>
<keyword evidence="1" id="KW-0472">Membrane</keyword>
<dbReference type="OrthoDB" id="196547at2759"/>
<dbReference type="AlphaFoldDB" id="D2V091"/>
<reference evidence="3 4" key="1">
    <citation type="journal article" date="2010" name="Cell">
        <title>The genome of Naegleria gruberi illuminates early eukaryotic versatility.</title>
        <authorList>
            <person name="Fritz-Laylin L.K."/>
            <person name="Prochnik S.E."/>
            <person name="Ginger M.L."/>
            <person name="Dacks J.B."/>
            <person name="Carpenter M.L."/>
            <person name="Field M.C."/>
            <person name="Kuo A."/>
            <person name="Paredez A."/>
            <person name="Chapman J."/>
            <person name="Pham J."/>
            <person name="Shu S."/>
            <person name="Neupane R."/>
            <person name="Cipriano M."/>
            <person name="Mancuso J."/>
            <person name="Tu H."/>
            <person name="Salamov A."/>
            <person name="Lindquist E."/>
            <person name="Shapiro H."/>
            <person name="Lucas S."/>
            <person name="Grigoriev I.V."/>
            <person name="Cande W.Z."/>
            <person name="Fulton C."/>
            <person name="Rokhsar D.S."/>
            <person name="Dawson S.C."/>
        </authorList>
    </citation>
    <scope>NUCLEOTIDE SEQUENCE [LARGE SCALE GENOMIC DNA]</scope>
    <source>
        <strain evidence="3 4">NEG-M</strain>
    </source>
</reference>
<feature type="transmembrane region" description="Helical" evidence="1">
    <location>
        <begin position="423"/>
        <end position="447"/>
    </location>
</feature>
<dbReference type="InParanoid" id="D2V091"/>
<protein>
    <submittedName>
        <fullName evidence="3">Predicted protein</fullName>
    </submittedName>
</protein>
<dbReference type="OMA" id="IWIVENC"/>
<dbReference type="InterPro" id="IPR044926">
    <property type="entry name" value="RGS_subdomain_2"/>
</dbReference>
<dbReference type="VEuPathDB" id="AmoebaDB:NAEGRDRAFT_62211"/>